<keyword evidence="1" id="KW-0812">Transmembrane</keyword>
<keyword evidence="1" id="KW-1133">Transmembrane helix</keyword>
<protein>
    <recommendedName>
        <fullName evidence="4">Integral membrane protein</fullName>
    </recommendedName>
</protein>
<reference evidence="2 3" key="1">
    <citation type="submission" date="2021-06" db="EMBL/GenBank/DDBJ databases">
        <title>Actinomycetes sequencing.</title>
        <authorList>
            <person name="Shan Q."/>
        </authorList>
    </citation>
    <scope>NUCLEOTIDE SEQUENCE [LARGE SCALE GENOMIC DNA]</scope>
    <source>
        <strain evidence="2 3">NEAU-G5</strain>
    </source>
</reference>
<keyword evidence="1" id="KW-0472">Membrane</keyword>
<comment type="caution">
    <text evidence="2">The sequence shown here is derived from an EMBL/GenBank/DDBJ whole genome shotgun (WGS) entry which is preliminary data.</text>
</comment>
<dbReference type="EMBL" id="JAHKNI010000017">
    <property type="protein sequence ID" value="MBU3066926.1"/>
    <property type="molecule type" value="Genomic_DNA"/>
</dbReference>
<feature type="transmembrane region" description="Helical" evidence="1">
    <location>
        <begin position="40"/>
        <end position="59"/>
    </location>
</feature>
<evidence type="ECO:0000313" key="2">
    <source>
        <dbReference type="EMBL" id="MBU3066926.1"/>
    </source>
</evidence>
<gene>
    <name evidence="2" type="ORF">KO481_36070</name>
</gene>
<accession>A0ABS6BBU7</accession>
<evidence type="ECO:0000256" key="1">
    <source>
        <dbReference type="SAM" id="Phobius"/>
    </source>
</evidence>
<organism evidence="2 3">
    <name type="scientific">Nocardia albiluteola</name>
    <dbReference type="NCBI Taxonomy" id="2842303"/>
    <lineage>
        <taxon>Bacteria</taxon>
        <taxon>Bacillati</taxon>
        <taxon>Actinomycetota</taxon>
        <taxon>Actinomycetes</taxon>
        <taxon>Mycobacteriales</taxon>
        <taxon>Nocardiaceae</taxon>
        <taxon>Nocardia</taxon>
    </lineage>
</organism>
<dbReference type="RefSeq" id="WP_215923002.1">
    <property type="nucleotide sequence ID" value="NZ_JAHKNI010000017.1"/>
</dbReference>
<evidence type="ECO:0008006" key="4">
    <source>
        <dbReference type="Google" id="ProtNLM"/>
    </source>
</evidence>
<proteinExistence type="predicted"/>
<name>A0ABS6BBU7_9NOCA</name>
<evidence type="ECO:0000313" key="3">
    <source>
        <dbReference type="Proteomes" id="UP000733379"/>
    </source>
</evidence>
<sequence>MRRLILGVVGVVLILLGGLWVGQGTGAVHGSPMTGHSQWTYIGIVLIVVGVAALVVTVMRSWAR</sequence>
<keyword evidence="3" id="KW-1185">Reference proteome</keyword>
<dbReference type="Proteomes" id="UP000733379">
    <property type="component" value="Unassembled WGS sequence"/>
</dbReference>